<evidence type="ECO:0000256" key="3">
    <source>
        <dbReference type="ARBA" id="ARBA00022692"/>
    </source>
</evidence>
<evidence type="ECO:0000256" key="8">
    <source>
        <dbReference type="ARBA" id="ARBA00023180"/>
    </source>
</evidence>
<dbReference type="GO" id="GO:0009966">
    <property type="term" value="P:regulation of signal transduction"/>
    <property type="evidence" value="ECO:0007669"/>
    <property type="project" value="InterPro"/>
</dbReference>
<comment type="similarity">
    <text evidence="2">Belongs to the nicastrin family.</text>
</comment>
<keyword evidence="8" id="KW-0325">Glycoprotein</keyword>
<evidence type="ECO:0000256" key="6">
    <source>
        <dbReference type="ARBA" id="ARBA00022989"/>
    </source>
</evidence>
<evidence type="ECO:0000313" key="10">
    <source>
        <dbReference type="Proteomes" id="UP000729402"/>
    </source>
</evidence>
<dbReference type="AlphaFoldDB" id="A0A8J5S0R1"/>
<keyword evidence="6" id="KW-1133">Transmembrane helix</keyword>
<sequence>MFGRFDGSEAVMHICRKNFTIEELVILYDAHAISVGHCSSLHARLTASPEHLLPSYRISFSYLPPELTAPQKIFLFRVFSSDSVHAIHYFLLYICHYPVYFAFQDDNIDNMLADIRKIASSGQLASTTTEGVGSWNNELWMHVSKPPENPYIKQIFEDFSNVSKEKDVSVGIKRKKINVSNPIKDIVGRRNGSLQLIE</sequence>
<evidence type="ECO:0000256" key="5">
    <source>
        <dbReference type="ARBA" id="ARBA00022824"/>
    </source>
</evidence>
<comment type="subcellular location">
    <subcellularLocation>
        <location evidence="1">Endoplasmic reticulum membrane</location>
        <topology evidence="1">Single-pass membrane protein</topology>
    </subcellularLocation>
</comment>
<keyword evidence="5" id="KW-0256">Endoplasmic reticulum</keyword>
<evidence type="ECO:0000256" key="1">
    <source>
        <dbReference type="ARBA" id="ARBA00004389"/>
    </source>
</evidence>
<dbReference type="EMBL" id="JAAALK010000288">
    <property type="protein sequence ID" value="KAG8052855.1"/>
    <property type="molecule type" value="Genomic_DNA"/>
</dbReference>
<dbReference type="InterPro" id="IPR016574">
    <property type="entry name" value="Nicalin"/>
</dbReference>
<accession>A0A8J5S0R1</accession>
<reference evidence="9" key="2">
    <citation type="submission" date="2021-02" db="EMBL/GenBank/DDBJ databases">
        <authorList>
            <person name="Kimball J.A."/>
            <person name="Haas M.W."/>
            <person name="Macchietto M."/>
            <person name="Kono T."/>
            <person name="Duquette J."/>
            <person name="Shao M."/>
        </authorList>
    </citation>
    <scope>NUCLEOTIDE SEQUENCE</scope>
    <source>
        <tissue evidence="9">Fresh leaf tissue</tissue>
    </source>
</reference>
<evidence type="ECO:0000256" key="7">
    <source>
        <dbReference type="ARBA" id="ARBA00023136"/>
    </source>
</evidence>
<dbReference type="PANTHER" id="PTHR31826">
    <property type="entry name" value="NICALIN"/>
    <property type="match status" value="1"/>
</dbReference>
<keyword evidence="3" id="KW-0812">Transmembrane</keyword>
<proteinExistence type="inferred from homology"/>
<keyword evidence="7" id="KW-0472">Membrane</keyword>
<comment type="caution">
    <text evidence="9">The sequence shown here is derived from an EMBL/GenBank/DDBJ whole genome shotgun (WGS) entry which is preliminary data.</text>
</comment>
<reference evidence="9" key="1">
    <citation type="journal article" date="2021" name="bioRxiv">
        <title>Whole Genome Assembly and Annotation of Northern Wild Rice, Zizania palustris L., Supports a Whole Genome Duplication in the Zizania Genus.</title>
        <authorList>
            <person name="Haas M."/>
            <person name="Kono T."/>
            <person name="Macchietto M."/>
            <person name="Millas R."/>
            <person name="McGilp L."/>
            <person name="Shao M."/>
            <person name="Duquette J."/>
            <person name="Hirsch C.N."/>
            <person name="Kimball J."/>
        </authorList>
    </citation>
    <scope>NUCLEOTIDE SEQUENCE</scope>
    <source>
        <tissue evidence="9">Fresh leaf tissue</tissue>
    </source>
</reference>
<evidence type="ECO:0000256" key="2">
    <source>
        <dbReference type="ARBA" id="ARBA00007717"/>
    </source>
</evidence>
<evidence type="ECO:0000256" key="4">
    <source>
        <dbReference type="ARBA" id="ARBA00022729"/>
    </source>
</evidence>
<keyword evidence="4" id="KW-0732">Signal</keyword>
<dbReference type="OrthoDB" id="10642439at2759"/>
<name>A0A8J5S0R1_ZIZPA</name>
<keyword evidence="10" id="KW-1185">Reference proteome</keyword>
<gene>
    <name evidence="9" type="ORF">GUJ93_ZPchr0001g29961</name>
</gene>
<evidence type="ECO:0000313" key="9">
    <source>
        <dbReference type="EMBL" id="KAG8052855.1"/>
    </source>
</evidence>
<organism evidence="9 10">
    <name type="scientific">Zizania palustris</name>
    <name type="common">Northern wild rice</name>
    <dbReference type="NCBI Taxonomy" id="103762"/>
    <lineage>
        <taxon>Eukaryota</taxon>
        <taxon>Viridiplantae</taxon>
        <taxon>Streptophyta</taxon>
        <taxon>Embryophyta</taxon>
        <taxon>Tracheophyta</taxon>
        <taxon>Spermatophyta</taxon>
        <taxon>Magnoliopsida</taxon>
        <taxon>Liliopsida</taxon>
        <taxon>Poales</taxon>
        <taxon>Poaceae</taxon>
        <taxon>BOP clade</taxon>
        <taxon>Oryzoideae</taxon>
        <taxon>Oryzeae</taxon>
        <taxon>Zizaniinae</taxon>
        <taxon>Zizania</taxon>
    </lineage>
</organism>
<dbReference type="Proteomes" id="UP000729402">
    <property type="component" value="Unassembled WGS sequence"/>
</dbReference>
<protein>
    <submittedName>
        <fullName evidence="9">Uncharacterized protein</fullName>
    </submittedName>
</protein>
<dbReference type="GO" id="GO:0005789">
    <property type="term" value="C:endoplasmic reticulum membrane"/>
    <property type="evidence" value="ECO:0007669"/>
    <property type="project" value="UniProtKB-SubCell"/>
</dbReference>